<dbReference type="InterPro" id="IPR051333">
    <property type="entry name" value="CLIP_Serine_Protease"/>
</dbReference>
<dbReference type="Proteomes" id="UP001176961">
    <property type="component" value="Unassembled WGS sequence"/>
</dbReference>
<dbReference type="GO" id="GO:0004252">
    <property type="term" value="F:serine-type endopeptidase activity"/>
    <property type="evidence" value="ECO:0007669"/>
    <property type="project" value="InterPro"/>
</dbReference>
<evidence type="ECO:0000313" key="3">
    <source>
        <dbReference type="Proteomes" id="UP001176961"/>
    </source>
</evidence>
<dbReference type="SUPFAM" id="SSF50494">
    <property type="entry name" value="Trypsin-like serine proteases"/>
    <property type="match status" value="1"/>
</dbReference>
<dbReference type="PRINTS" id="PR00722">
    <property type="entry name" value="CHYMOTRYPSIN"/>
</dbReference>
<dbReference type="InterPro" id="IPR009003">
    <property type="entry name" value="Peptidase_S1_PA"/>
</dbReference>
<comment type="caution">
    <text evidence="2">The sequence shown here is derived from an EMBL/GenBank/DDBJ whole genome shotgun (WGS) entry which is preliminary data.</text>
</comment>
<dbReference type="InterPro" id="IPR043504">
    <property type="entry name" value="Peptidase_S1_PA_chymotrypsin"/>
</dbReference>
<dbReference type="PROSITE" id="PS00134">
    <property type="entry name" value="TRYPSIN_HIS"/>
    <property type="match status" value="1"/>
</dbReference>
<gene>
    <name evidence="2" type="ORF">CYNAS_LOCUS22015</name>
</gene>
<dbReference type="PROSITE" id="PS50240">
    <property type="entry name" value="TRYPSIN_DOM"/>
    <property type="match status" value="1"/>
</dbReference>
<protein>
    <recommendedName>
        <fullName evidence="1">Peptidase S1 domain-containing protein</fullName>
    </recommendedName>
</protein>
<accession>A0AA36HH13</accession>
<dbReference type="Pfam" id="PF03761">
    <property type="entry name" value="DUF316"/>
    <property type="match status" value="1"/>
</dbReference>
<sequence>MTKLWLLLLLFHAVSAGRLTDEENAELKEKCGSAKSPEYSSASRVRRRTPVTVSEYPFAAALSLQDVNPLIYAMFGTEKDSDISDCSGVLISPRHILTAAHCLYPKLELWCLLSLPIAKRPPQRVHVFLHSECNNGECWGDKEEHKVASIAVHSSFKGCEFEPSNDIGMIELEEDVDTSPVCMPDADSVTSGQKTFESFVYGKGDELNSVSYQHIQKSGSTIFVYNMTSDHGLLPGDSGGPLVQKIEGKHYLFGIASRGFHRTLVDGNGLGLKFPIDGTFFTDVRKYLDWICDVTGVCSSSQPTNYPPQISTPVPAIYSPAWPLPTPPPAYSGPAWPFSTPAPAYRGPARPLSTPSRAYRGPS</sequence>
<dbReference type="SMART" id="SM00020">
    <property type="entry name" value="Tryp_SPc"/>
    <property type="match status" value="1"/>
</dbReference>
<reference evidence="2" key="1">
    <citation type="submission" date="2023-07" db="EMBL/GenBank/DDBJ databases">
        <authorList>
            <consortium name="CYATHOMIX"/>
        </authorList>
    </citation>
    <scope>NUCLEOTIDE SEQUENCE</scope>
    <source>
        <strain evidence="2">N/A</strain>
    </source>
</reference>
<organism evidence="2 3">
    <name type="scientific">Cylicocyclus nassatus</name>
    <name type="common">Nematode worm</name>
    <dbReference type="NCBI Taxonomy" id="53992"/>
    <lineage>
        <taxon>Eukaryota</taxon>
        <taxon>Metazoa</taxon>
        <taxon>Ecdysozoa</taxon>
        <taxon>Nematoda</taxon>
        <taxon>Chromadorea</taxon>
        <taxon>Rhabditida</taxon>
        <taxon>Rhabditina</taxon>
        <taxon>Rhabditomorpha</taxon>
        <taxon>Strongyloidea</taxon>
        <taxon>Strongylidae</taxon>
        <taxon>Cylicocyclus</taxon>
    </lineage>
</organism>
<dbReference type="PANTHER" id="PTHR24260">
    <property type="match status" value="1"/>
</dbReference>
<dbReference type="AlphaFoldDB" id="A0AA36HH13"/>
<name>A0AA36HH13_CYLNA</name>
<keyword evidence="3" id="KW-1185">Reference proteome</keyword>
<dbReference type="InterPro" id="IPR005514">
    <property type="entry name" value="DUF316"/>
</dbReference>
<evidence type="ECO:0000313" key="2">
    <source>
        <dbReference type="EMBL" id="CAJ0610032.1"/>
    </source>
</evidence>
<dbReference type="EMBL" id="CATQJL010000326">
    <property type="protein sequence ID" value="CAJ0610032.1"/>
    <property type="molecule type" value="Genomic_DNA"/>
</dbReference>
<dbReference type="InterPro" id="IPR001254">
    <property type="entry name" value="Trypsin_dom"/>
</dbReference>
<dbReference type="Gene3D" id="2.40.10.10">
    <property type="entry name" value="Trypsin-like serine proteases"/>
    <property type="match status" value="2"/>
</dbReference>
<dbReference type="GO" id="GO:0006508">
    <property type="term" value="P:proteolysis"/>
    <property type="evidence" value="ECO:0007669"/>
    <property type="project" value="InterPro"/>
</dbReference>
<dbReference type="InterPro" id="IPR018114">
    <property type="entry name" value="TRYPSIN_HIS"/>
</dbReference>
<dbReference type="InterPro" id="IPR001314">
    <property type="entry name" value="Peptidase_S1A"/>
</dbReference>
<feature type="domain" description="Peptidase S1" evidence="1">
    <location>
        <begin position="14"/>
        <end position="296"/>
    </location>
</feature>
<evidence type="ECO:0000259" key="1">
    <source>
        <dbReference type="PROSITE" id="PS50240"/>
    </source>
</evidence>
<dbReference type="PANTHER" id="PTHR24260:SF136">
    <property type="entry name" value="GH08193P-RELATED"/>
    <property type="match status" value="1"/>
</dbReference>
<proteinExistence type="predicted"/>